<reference evidence="2" key="1">
    <citation type="journal article" date="2023" name="Plant Biotechnol. J.">
        <title>Chromosome-level wild Hevea brasiliensis genome provides new tools for genomic-assisted breeding and valuable loci to elevate rubber yield.</title>
        <authorList>
            <person name="Cheng H."/>
            <person name="Song X."/>
            <person name="Hu Y."/>
            <person name="Wu T."/>
            <person name="Yang Q."/>
            <person name="An Z."/>
            <person name="Feng S."/>
            <person name="Deng Z."/>
            <person name="Wu W."/>
            <person name="Zeng X."/>
            <person name="Tu M."/>
            <person name="Wang X."/>
            <person name="Huang H."/>
        </authorList>
    </citation>
    <scope>NUCLEOTIDE SEQUENCE</scope>
    <source>
        <strain evidence="2">MT/VB/25A 57/8</strain>
    </source>
</reference>
<gene>
    <name evidence="2" type="ORF">P3X46_015548</name>
</gene>
<keyword evidence="1" id="KW-0472">Membrane</keyword>
<evidence type="ECO:0000313" key="2">
    <source>
        <dbReference type="EMBL" id="KAJ9172294.1"/>
    </source>
</evidence>
<proteinExistence type="predicted"/>
<protein>
    <recommendedName>
        <fullName evidence="4">Protein APEM9</fullName>
    </recommendedName>
</protein>
<sequence length="379" mass="43038">MGLCVRMLLFKDVQFNLVLLSIIRIYIYIYILFYFIFFSYLVASMYEEAASIGSSVLKKICESKNNNLADQDMEGFELHDMMISAGMVLVQSLNQLGRASDILNELKALFMSADAIPVQILRIGACFQISEGLSLGVREFLEEFLSKWHFVDGRYVLVGAHVDTNVQKGCDERNVLGVDEYMEVVEIYAVTLLGKTLKDLDCAIAWVEKEAMPEEGRQGLLRRLHSLYSVKASNSSQGSSVLLENKQEAHNSSSKELNVSEGYSEVLKTNYLPNGENTTKQGILKLSRRIDPCFWWFRTINLKFGNLQLVITNGKIFLGCLMILVYYLLRRKQATLKRIVRRQVLSLKKALVDLWQLTFSYQVNPLAAVQPLPPTRGGR</sequence>
<dbReference type="InterPro" id="IPR034571">
    <property type="entry name" value="APEM9"/>
</dbReference>
<keyword evidence="3" id="KW-1185">Reference proteome</keyword>
<evidence type="ECO:0008006" key="4">
    <source>
        <dbReference type="Google" id="ProtNLM"/>
    </source>
</evidence>
<feature type="transmembrane region" description="Helical" evidence="1">
    <location>
        <begin position="307"/>
        <end position="329"/>
    </location>
</feature>
<dbReference type="Proteomes" id="UP001174677">
    <property type="component" value="Chromosome 9"/>
</dbReference>
<dbReference type="PANTHER" id="PTHR36361:SF1">
    <property type="entry name" value="PROTEIN APEM9"/>
    <property type="match status" value="1"/>
</dbReference>
<organism evidence="2 3">
    <name type="scientific">Hevea brasiliensis</name>
    <name type="common">Para rubber tree</name>
    <name type="synonym">Siphonia brasiliensis</name>
    <dbReference type="NCBI Taxonomy" id="3981"/>
    <lineage>
        <taxon>Eukaryota</taxon>
        <taxon>Viridiplantae</taxon>
        <taxon>Streptophyta</taxon>
        <taxon>Embryophyta</taxon>
        <taxon>Tracheophyta</taxon>
        <taxon>Spermatophyta</taxon>
        <taxon>Magnoliopsida</taxon>
        <taxon>eudicotyledons</taxon>
        <taxon>Gunneridae</taxon>
        <taxon>Pentapetalae</taxon>
        <taxon>rosids</taxon>
        <taxon>fabids</taxon>
        <taxon>Malpighiales</taxon>
        <taxon>Euphorbiaceae</taxon>
        <taxon>Crotonoideae</taxon>
        <taxon>Micrandreae</taxon>
        <taxon>Hevea</taxon>
    </lineage>
</organism>
<keyword evidence="1" id="KW-0812">Transmembrane</keyword>
<name>A0ABQ9LWA3_HEVBR</name>
<evidence type="ECO:0000313" key="3">
    <source>
        <dbReference type="Proteomes" id="UP001174677"/>
    </source>
</evidence>
<dbReference type="EMBL" id="JARPOI010000009">
    <property type="protein sequence ID" value="KAJ9172294.1"/>
    <property type="molecule type" value="Genomic_DNA"/>
</dbReference>
<comment type="caution">
    <text evidence="2">The sequence shown here is derived from an EMBL/GenBank/DDBJ whole genome shotgun (WGS) entry which is preliminary data.</text>
</comment>
<dbReference type="PANTHER" id="PTHR36361">
    <property type="entry name" value="PROTEIN APEM9"/>
    <property type="match status" value="1"/>
</dbReference>
<evidence type="ECO:0000256" key="1">
    <source>
        <dbReference type="SAM" id="Phobius"/>
    </source>
</evidence>
<feature type="transmembrane region" description="Helical" evidence="1">
    <location>
        <begin position="25"/>
        <end position="46"/>
    </location>
</feature>
<keyword evidence="1" id="KW-1133">Transmembrane helix</keyword>
<accession>A0ABQ9LWA3</accession>